<dbReference type="SUPFAM" id="SSF52540">
    <property type="entry name" value="P-loop containing nucleoside triphosphate hydrolases"/>
    <property type="match status" value="1"/>
</dbReference>
<dbReference type="RefSeq" id="WP_345332026.1">
    <property type="nucleotide sequence ID" value="NZ_BAABJI010000002.1"/>
</dbReference>
<keyword evidence="3 5" id="KW-0067">ATP-binding</keyword>
<dbReference type="Pfam" id="PF00005">
    <property type="entry name" value="ABC_tran"/>
    <property type="match status" value="1"/>
</dbReference>
<dbReference type="EMBL" id="BAABJI010000002">
    <property type="protein sequence ID" value="GAA4923579.1"/>
    <property type="molecule type" value="Genomic_DNA"/>
</dbReference>
<comment type="caution">
    <text evidence="5">The sequence shown here is derived from an EMBL/GenBank/DDBJ whole genome shotgun (WGS) entry which is preliminary data.</text>
</comment>
<dbReference type="SMART" id="SM00382">
    <property type="entry name" value="AAA"/>
    <property type="match status" value="1"/>
</dbReference>
<protein>
    <submittedName>
        <fullName evidence="5">ATP-binding cassette domain-containing protein</fullName>
    </submittedName>
</protein>
<evidence type="ECO:0000256" key="1">
    <source>
        <dbReference type="ARBA" id="ARBA00022448"/>
    </source>
</evidence>
<reference evidence="6" key="1">
    <citation type="journal article" date="2019" name="Int. J. Syst. Evol. Microbiol.">
        <title>The Global Catalogue of Microorganisms (GCM) 10K type strain sequencing project: providing services to taxonomists for standard genome sequencing and annotation.</title>
        <authorList>
            <consortium name="The Broad Institute Genomics Platform"/>
            <consortium name="The Broad Institute Genome Sequencing Center for Infectious Disease"/>
            <person name="Wu L."/>
            <person name="Ma J."/>
        </authorList>
    </citation>
    <scope>NUCLEOTIDE SEQUENCE [LARGE SCALE GENOMIC DNA]</scope>
    <source>
        <strain evidence="6">JCM 18283</strain>
    </source>
</reference>
<dbReference type="InterPro" id="IPR027417">
    <property type="entry name" value="P-loop_NTPase"/>
</dbReference>
<feature type="domain" description="ABC transporter" evidence="4">
    <location>
        <begin position="2"/>
        <end position="238"/>
    </location>
</feature>
<dbReference type="InterPro" id="IPR017871">
    <property type="entry name" value="ABC_transporter-like_CS"/>
</dbReference>
<dbReference type="PROSITE" id="PS50893">
    <property type="entry name" value="ABC_TRANSPORTER_2"/>
    <property type="match status" value="1"/>
</dbReference>
<evidence type="ECO:0000259" key="4">
    <source>
        <dbReference type="PROSITE" id="PS50893"/>
    </source>
</evidence>
<dbReference type="GO" id="GO:0005524">
    <property type="term" value="F:ATP binding"/>
    <property type="evidence" value="ECO:0007669"/>
    <property type="project" value="UniProtKB-KW"/>
</dbReference>
<dbReference type="InterPro" id="IPR003439">
    <property type="entry name" value="ABC_transporter-like_ATP-bd"/>
</dbReference>
<dbReference type="PROSITE" id="PS00211">
    <property type="entry name" value="ABC_TRANSPORTER_1"/>
    <property type="match status" value="1"/>
</dbReference>
<keyword evidence="2" id="KW-0547">Nucleotide-binding</keyword>
<dbReference type="Gene3D" id="3.40.50.300">
    <property type="entry name" value="P-loop containing nucleotide triphosphate hydrolases"/>
    <property type="match status" value="1"/>
</dbReference>
<dbReference type="Proteomes" id="UP001501436">
    <property type="component" value="Unassembled WGS sequence"/>
</dbReference>
<evidence type="ECO:0000256" key="2">
    <source>
        <dbReference type="ARBA" id="ARBA00022741"/>
    </source>
</evidence>
<evidence type="ECO:0000313" key="5">
    <source>
        <dbReference type="EMBL" id="GAA4923579.1"/>
    </source>
</evidence>
<gene>
    <name evidence="5" type="ORF">GCM10023313_29800</name>
</gene>
<name>A0ABP9FZH0_9SPHI</name>
<dbReference type="PANTHER" id="PTHR43023">
    <property type="entry name" value="PROTEIN TRIGALACTOSYLDIACYLGLYCEROL 3, CHLOROPLASTIC"/>
    <property type="match status" value="1"/>
</dbReference>
<proteinExistence type="predicted"/>
<organism evidence="5 6">
    <name type="scientific">Mucilaginibacter defluvii</name>
    <dbReference type="NCBI Taxonomy" id="1196019"/>
    <lineage>
        <taxon>Bacteria</taxon>
        <taxon>Pseudomonadati</taxon>
        <taxon>Bacteroidota</taxon>
        <taxon>Sphingobacteriia</taxon>
        <taxon>Sphingobacteriales</taxon>
        <taxon>Sphingobacteriaceae</taxon>
        <taxon>Mucilaginibacter</taxon>
    </lineage>
</organism>
<dbReference type="InterPro" id="IPR003593">
    <property type="entry name" value="AAA+_ATPase"/>
</dbReference>
<sequence>MIEIKDIFKTFGDNEVLKGISAKFLPGKNNLIIGGSGSGKTTLLKCIVGLHEPTKGQVFFNEQNFTEMSFEERVPIRTEIGMLFQNSALFDSMTVEENIMFPLNLFTNKSKSEKLDRANFCLERVNLKGKNKLYPAELSGGMKKRVGIARAISMQPKYLFVDEPNSGLDPKTSILIDELIAELTQEYEITTVVVTHDMNSVMGIGDHILFLHQGQKWWEGSNKEIAHTDNQELNDFVFASKFMEAAKEKL</sequence>
<evidence type="ECO:0000313" key="6">
    <source>
        <dbReference type="Proteomes" id="UP001501436"/>
    </source>
</evidence>
<evidence type="ECO:0000256" key="3">
    <source>
        <dbReference type="ARBA" id="ARBA00022840"/>
    </source>
</evidence>
<keyword evidence="1" id="KW-0813">Transport</keyword>
<dbReference type="PANTHER" id="PTHR43023:SF6">
    <property type="entry name" value="INTERMEMBRANE PHOSPHOLIPID TRANSPORT SYSTEM ATP-BINDING PROTEIN MLAF"/>
    <property type="match status" value="1"/>
</dbReference>
<accession>A0ABP9FZH0</accession>
<keyword evidence="6" id="KW-1185">Reference proteome</keyword>